<evidence type="ECO:0000256" key="3">
    <source>
        <dbReference type="ARBA" id="ARBA00022989"/>
    </source>
</evidence>
<dbReference type="VEuPathDB" id="TrichDB:TRFO_20017"/>
<feature type="transmembrane region" description="Helical" evidence="5">
    <location>
        <begin position="104"/>
        <end position="127"/>
    </location>
</feature>
<keyword evidence="7" id="KW-1185">Reference proteome</keyword>
<organism evidence="6 7">
    <name type="scientific">Tritrichomonas foetus</name>
    <dbReference type="NCBI Taxonomy" id="1144522"/>
    <lineage>
        <taxon>Eukaryota</taxon>
        <taxon>Metamonada</taxon>
        <taxon>Parabasalia</taxon>
        <taxon>Tritrichomonadida</taxon>
        <taxon>Tritrichomonadidae</taxon>
        <taxon>Tritrichomonas</taxon>
    </lineage>
</organism>
<keyword evidence="2 5" id="KW-0812">Transmembrane</keyword>
<reference evidence="6" key="1">
    <citation type="submission" date="2016-10" db="EMBL/GenBank/DDBJ databases">
        <authorList>
            <person name="Benchimol M."/>
            <person name="Almeida L.G."/>
            <person name="Vasconcelos A.T."/>
            <person name="Perreira-Neves A."/>
            <person name="Rosa I.A."/>
            <person name="Tasca T."/>
            <person name="Bogo M.R."/>
            <person name="de Souza W."/>
        </authorList>
    </citation>
    <scope>NUCLEOTIDE SEQUENCE [LARGE SCALE GENOMIC DNA]</scope>
    <source>
        <strain evidence="6">K</strain>
    </source>
</reference>
<evidence type="ECO:0000256" key="5">
    <source>
        <dbReference type="SAM" id="Phobius"/>
    </source>
</evidence>
<dbReference type="GO" id="GO:0016020">
    <property type="term" value="C:membrane"/>
    <property type="evidence" value="ECO:0007669"/>
    <property type="project" value="UniProtKB-SubCell"/>
</dbReference>
<proteinExistence type="predicted"/>
<gene>
    <name evidence="6" type="ORF">TRFO_20017</name>
</gene>
<name>A0A1J4KLE1_9EUKA</name>
<comment type="subcellular location">
    <subcellularLocation>
        <location evidence="1">Membrane</location>
        <topology evidence="1">Multi-pass membrane protein</topology>
    </subcellularLocation>
</comment>
<dbReference type="GeneID" id="94835851"/>
<feature type="transmembrane region" description="Helical" evidence="5">
    <location>
        <begin position="147"/>
        <end position="170"/>
    </location>
</feature>
<sequence length="308" mass="35081">MSNLVPRFASLSGFIDYSFCFPETSVLWTALGAFIAIGSCISLIPQIVNINKRNSSFGLNPISIFVTSFSQFILLTNVLCMHVFDFVGVFQFPIIQSIPRYLTFAVTFVLWFFYLPIPFLNVIFFDLNFRVKRQDDKIKREKLFGEFIIVFLPISAFVFLLIFLVGGLLHGFNSKFIVVYGGTCGTVSTVIGFAQYLPQMITTIRLQDPGSLSLMLLLMQAPGGLANALFLWFGQGDHWSTWISILSAAIQQFILIAIILYFKFKKWRIRKMFGEYQSFEDNSVNSVNTANSFHVKNEFIQKPTIIFT</sequence>
<protein>
    <submittedName>
        <fullName evidence="6">PQ loop repeat family protein</fullName>
    </submittedName>
</protein>
<feature type="transmembrane region" description="Helical" evidence="5">
    <location>
        <begin position="26"/>
        <end position="50"/>
    </location>
</feature>
<keyword evidence="3 5" id="KW-1133">Transmembrane helix</keyword>
<evidence type="ECO:0000256" key="1">
    <source>
        <dbReference type="ARBA" id="ARBA00004141"/>
    </source>
</evidence>
<feature type="transmembrane region" description="Helical" evidence="5">
    <location>
        <begin position="239"/>
        <end position="262"/>
    </location>
</feature>
<evidence type="ECO:0000313" key="6">
    <source>
        <dbReference type="EMBL" id="OHT10612.1"/>
    </source>
</evidence>
<feature type="transmembrane region" description="Helical" evidence="5">
    <location>
        <begin position="62"/>
        <end position="84"/>
    </location>
</feature>
<dbReference type="RefSeq" id="XP_068363748.1">
    <property type="nucleotide sequence ID" value="XM_068501147.1"/>
</dbReference>
<keyword evidence="4 5" id="KW-0472">Membrane</keyword>
<dbReference type="InterPro" id="IPR006603">
    <property type="entry name" value="PQ-loop_rpt"/>
</dbReference>
<dbReference type="Gene3D" id="1.20.1280.290">
    <property type="match status" value="1"/>
</dbReference>
<dbReference type="OrthoDB" id="19344at2759"/>
<accession>A0A1J4KLE1</accession>
<evidence type="ECO:0000256" key="2">
    <source>
        <dbReference type="ARBA" id="ARBA00022692"/>
    </source>
</evidence>
<evidence type="ECO:0000313" key="7">
    <source>
        <dbReference type="Proteomes" id="UP000179807"/>
    </source>
</evidence>
<comment type="caution">
    <text evidence="6">The sequence shown here is derived from an EMBL/GenBank/DDBJ whole genome shotgun (WGS) entry which is preliminary data.</text>
</comment>
<feature type="transmembrane region" description="Helical" evidence="5">
    <location>
        <begin position="210"/>
        <end position="233"/>
    </location>
</feature>
<evidence type="ECO:0000256" key="4">
    <source>
        <dbReference type="ARBA" id="ARBA00023136"/>
    </source>
</evidence>
<dbReference type="Pfam" id="PF04193">
    <property type="entry name" value="PQ-loop"/>
    <property type="match status" value="2"/>
</dbReference>
<dbReference type="Proteomes" id="UP000179807">
    <property type="component" value="Unassembled WGS sequence"/>
</dbReference>
<dbReference type="EMBL" id="MLAK01000606">
    <property type="protein sequence ID" value="OHT10612.1"/>
    <property type="molecule type" value="Genomic_DNA"/>
</dbReference>
<dbReference type="AlphaFoldDB" id="A0A1J4KLE1"/>
<feature type="transmembrane region" description="Helical" evidence="5">
    <location>
        <begin position="176"/>
        <end position="198"/>
    </location>
</feature>